<dbReference type="AlphaFoldDB" id="A0A0F8YJD7"/>
<sequence length="32" mass="4051">MPTEGFYDVDLEYLHTRCRRRNKKLKYWMDKG</sequence>
<reference evidence="1" key="1">
    <citation type="journal article" date="2015" name="Nature">
        <title>Complex archaea that bridge the gap between prokaryotes and eukaryotes.</title>
        <authorList>
            <person name="Spang A."/>
            <person name="Saw J.H."/>
            <person name="Jorgensen S.L."/>
            <person name="Zaremba-Niedzwiedzka K."/>
            <person name="Martijn J."/>
            <person name="Lind A.E."/>
            <person name="van Eijk R."/>
            <person name="Schleper C."/>
            <person name="Guy L."/>
            <person name="Ettema T.J."/>
        </authorList>
    </citation>
    <scope>NUCLEOTIDE SEQUENCE</scope>
</reference>
<proteinExistence type="predicted"/>
<dbReference type="EMBL" id="LAZR01069181">
    <property type="protein sequence ID" value="KKK48211.1"/>
    <property type="molecule type" value="Genomic_DNA"/>
</dbReference>
<comment type="caution">
    <text evidence="1">The sequence shown here is derived from an EMBL/GenBank/DDBJ whole genome shotgun (WGS) entry which is preliminary data.</text>
</comment>
<organism evidence="1">
    <name type="scientific">marine sediment metagenome</name>
    <dbReference type="NCBI Taxonomy" id="412755"/>
    <lineage>
        <taxon>unclassified sequences</taxon>
        <taxon>metagenomes</taxon>
        <taxon>ecological metagenomes</taxon>
    </lineage>
</organism>
<accession>A0A0F8YJD7</accession>
<evidence type="ECO:0000313" key="1">
    <source>
        <dbReference type="EMBL" id="KKK48211.1"/>
    </source>
</evidence>
<name>A0A0F8YJD7_9ZZZZ</name>
<gene>
    <name evidence="1" type="ORF">LCGC14_3147430</name>
</gene>
<feature type="non-terminal residue" evidence="1">
    <location>
        <position position="32"/>
    </location>
</feature>
<protein>
    <submittedName>
        <fullName evidence="1">Uncharacterized protein</fullName>
    </submittedName>
</protein>